<feature type="compositionally biased region" description="Acidic residues" evidence="6">
    <location>
        <begin position="275"/>
        <end position="289"/>
    </location>
</feature>
<gene>
    <name evidence="5" type="primary">rpsB</name>
    <name evidence="7" type="ordered locus">Tter_1520</name>
</gene>
<dbReference type="PANTHER" id="PTHR12534">
    <property type="entry name" value="30S RIBOSOMAL PROTEIN S2 PROKARYOTIC AND ORGANELLAR"/>
    <property type="match status" value="1"/>
</dbReference>
<dbReference type="InterPro" id="IPR001865">
    <property type="entry name" value="Ribosomal_uS2"/>
</dbReference>
<protein>
    <recommendedName>
        <fullName evidence="4 5">Small ribosomal subunit protein uS2</fullName>
    </recommendedName>
</protein>
<dbReference type="NCBIfam" id="TIGR01011">
    <property type="entry name" value="rpsB_bact"/>
    <property type="match status" value="1"/>
</dbReference>
<dbReference type="GO" id="GO:0003735">
    <property type="term" value="F:structural constituent of ribosome"/>
    <property type="evidence" value="ECO:0007669"/>
    <property type="project" value="InterPro"/>
</dbReference>
<dbReference type="SUPFAM" id="SSF52313">
    <property type="entry name" value="Ribosomal protein S2"/>
    <property type="match status" value="1"/>
</dbReference>
<comment type="similarity">
    <text evidence="1 5">Belongs to the universal ribosomal protein uS2 family.</text>
</comment>
<dbReference type="InterPro" id="IPR018130">
    <property type="entry name" value="Ribosomal_uS2_CS"/>
</dbReference>
<dbReference type="Proteomes" id="UP000000323">
    <property type="component" value="Chromosome 1"/>
</dbReference>
<dbReference type="HOGENOM" id="CLU_040318_1_2_0"/>
<dbReference type="GO" id="GO:0006412">
    <property type="term" value="P:translation"/>
    <property type="evidence" value="ECO:0007669"/>
    <property type="project" value="UniProtKB-UniRule"/>
</dbReference>
<evidence type="ECO:0000256" key="3">
    <source>
        <dbReference type="ARBA" id="ARBA00023274"/>
    </source>
</evidence>
<evidence type="ECO:0000256" key="1">
    <source>
        <dbReference type="ARBA" id="ARBA00006242"/>
    </source>
</evidence>
<evidence type="ECO:0000256" key="4">
    <source>
        <dbReference type="ARBA" id="ARBA00035256"/>
    </source>
</evidence>
<dbReference type="GO" id="GO:0022627">
    <property type="term" value="C:cytosolic small ribosomal subunit"/>
    <property type="evidence" value="ECO:0007669"/>
    <property type="project" value="TreeGrafter"/>
</dbReference>
<evidence type="ECO:0000256" key="5">
    <source>
        <dbReference type="HAMAP-Rule" id="MF_00291"/>
    </source>
</evidence>
<evidence type="ECO:0000256" key="2">
    <source>
        <dbReference type="ARBA" id="ARBA00022980"/>
    </source>
</evidence>
<name>D1CCB1_THET1</name>
<dbReference type="PRINTS" id="PR00395">
    <property type="entry name" value="RIBOSOMALS2"/>
</dbReference>
<dbReference type="KEGG" id="ttr:Tter_1520"/>
<sequence length="289" mass="32113">MANVINMKALLEAGVHFGHQAKRWNPKMKPYIFTERNGIHIIDLAQTVRALNEAYDFVADTVANGGTVLFVGTKKQAQDAIAEEATRAGQFYVNQRWMGGMLTNFVTIKSRLRTMEELERRKLEGDFDRLPKKEALKLERELERLNKMLGGLRGMDSLPSIVYVVDPRKEYIAVSEANRLGIPVVAMVDTNCDPDVIDWVIPANDDAIRAVRLITSKIADAALEGRMRRESLAAEEGEEVFVEGPEVIEELQTVFEPEESAPTAAQGSSEANAESSDEESESESDLATV</sequence>
<dbReference type="PANTHER" id="PTHR12534:SF0">
    <property type="entry name" value="SMALL RIBOSOMAL SUBUNIT PROTEIN US2M"/>
    <property type="match status" value="1"/>
</dbReference>
<dbReference type="PROSITE" id="PS00962">
    <property type="entry name" value="RIBOSOMAL_S2_1"/>
    <property type="match status" value="1"/>
</dbReference>
<keyword evidence="2 5" id="KW-0689">Ribosomal protein</keyword>
<feature type="region of interest" description="Disordered" evidence="6">
    <location>
        <begin position="253"/>
        <end position="289"/>
    </location>
</feature>
<proteinExistence type="inferred from homology"/>
<accession>D1CCB1</accession>
<dbReference type="InterPro" id="IPR023591">
    <property type="entry name" value="Ribosomal_uS2_flav_dom_sf"/>
</dbReference>
<evidence type="ECO:0000313" key="8">
    <source>
        <dbReference type="Proteomes" id="UP000000323"/>
    </source>
</evidence>
<dbReference type="Gene3D" id="1.10.287.610">
    <property type="entry name" value="Helix hairpin bin"/>
    <property type="match status" value="1"/>
</dbReference>
<dbReference type="InterPro" id="IPR005706">
    <property type="entry name" value="Ribosomal_uS2_bac/mit/plastid"/>
</dbReference>
<keyword evidence="3 5" id="KW-0687">Ribonucleoprotein</keyword>
<reference evidence="8" key="1">
    <citation type="journal article" date="2010" name="Stand. Genomic Sci.">
        <title>Complete genome sequence of 'Thermobaculum terrenum' type strain (YNP1).</title>
        <authorList>
            <person name="Kiss H."/>
            <person name="Cleland D."/>
            <person name="Lapidus A."/>
            <person name="Lucas S."/>
            <person name="Glavina Del Rio T."/>
            <person name="Nolan M."/>
            <person name="Tice H."/>
            <person name="Han C."/>
            <person name="Goodwin L."/>
            <person name="Pitluck S."/>
            <person name="Liolios K."/>
            <person name="Ivanova N."/>
            <person name="Mavromatis K."/>
            <person name="Ovchinnikova G."/>
            <person name="Pati A."/>
            <person name="Chen A."/>
            <person name="Palaniappan K."/>
            <person name="Land M."/>
            <person name="Hauser L."/>
            <person name="Chang Y."/>
            <person name="Jeffries C."/>
            <person name="Lu M."/>
            <person name="Brettin T."/>
            <person name="Detter J."/>
            <person name="Goker M."/>
            <person name="Tindall B."/>
            <person name="Beck B."/>
            <person name="McDermott T."/>
            <person name="Woyke T."/>
            <person name="Bristow J."/>
            <person name="Eisen J."/>
            <person name="Markowitz V."/>
            <person name="Hugenholtz P."/>
            <person name="Kyrpides N."/>
            <person name="Klenk H."/>
            <person name="Cheng J."/>
        </authorList>
    </citation>
    <scope>NUCLEOTIDE SEQUENCE [LARGE SCALE GENOMIC DNA]</scope>
    <source>
        <strain evidence="8">ATCC BAA-798 / YNP1</strain>
    </source>
</reference>
<dbReference type="AlphaFoldDB" id="D1CCB1"/>
<organism evidence="7 8">
    <name type="scientific">Thermobaculum terrenum (strain ATCC BAA-798 / CCMEE 7001 / YNP1)</name>
    <dbReference type="NCBI Taxonomy" id="525904"/>
    <lineage>
        <taxon>Bacteria</taxon>
        <taxon>Bacillati</taxon>
        <taxon>Chloroflexota</taxon>
        <taxon>Chloroflexia</taxon>
        <taxon>Candidatus Thermobaculales</taxon>
        <taxon>Candidatus Thermobaculaceae</taxon>
        <taxon>Thermobaculum</taxon>
    </lineage>
</organism>
<keyword evidence="8" id="KW-1185">Reference proteome</keyword>
<dbReference type="Gene3D" id="3.40.50.10490">
    <property type="entry name" value="Glucose-6-phosphate isomerase like protein, domain 1"/>
    <property type="match status" value="1"/>
</dbReference>
<dbReference type="HAMAP" id="MF_00291_B">
    <property type="entry name" value="Ribosomal_uS2_B"/>
    <property type="match status" value="1"/>
</dbReference>
<dbReference type="FunFam" id="1.10.287.610:FF:000001">
    <property type="entry name" value="30S ribosomal protein S2"/>
    <property type="match status" value="1"/>
</dbReference>
<evidence type="ECO:0000256" key="6">
    <source>
        <dbReference type="SAM" id="MobiDB-lite"/>
    </source>
</evidence>
<dbReference type="CDD" id="cd01425">
    <property type="entry name" value="RPS2"/>
    <property type="match status" value="1"/>
</dbReference>
<dbReference type="eggNOG" id="COG0052">
    <property type="taxonomic scope" value="Bacteria"/>
</dbReference>
<dbReference type="STRING" id="525904.Tter_1520"/>
<dbReference type="Pfam" id="PF00318">
    <property type="entry name" value="Ribosomal_S2"/>
    <property type="match status" value="1"/>
</dbReference>
<dbReference type="EMBL" id="CP001825">
    <property type="protein sequence ID" value="ACZ42426.1"/>
    <property type="molecule type" value="Genomic_DNA"/>
</dbReference>
<evidence type="ECO:0000313" key="7">
    <source>
        <dbReference type="EMBL" id="ACZ42426.1"/>
    </source>
</evidence>